<evidence type="ECO:0000256" key="9">
    <source>
        <dbReference type="SAM" id="MobiDB-lite"/>
    </source>
</evidence>
<dbReference type="KEGG" id="jcu:105629921"/>
<evidence type="ECO:0000256" key="3">
    <source>
        <dbReference type="ARBA" id="ARBA00022771"/>
    </source>
</evidence>
<proteinExistence type="predicted"/>
<evidence type="ECO:0000256" key="5">
    <source>
        <dbReference type="ARBA" id="ARBA00023015"/>
    </source>
</evidence>
<accession>A0A067L4U8</accession>
<evidence type="ECO:0000313" key="12">
    <source>
        <dbReference type="Proteomes" id="UP000027138"/>
    </source>
</evidence>
<evidence type="ECO:0000256" key="6">
    <source>
        <dbReference type="ARBA" id="ARBA00023163"/>
    </source>
</evidence>
<protein>
    <recommendedName>
        <fullName evidence="10">C2H2-type domain-containing protein</fullName>
    </recommendedName>
</protein>
<dbReference type="GO" id="GO:0008270">
    <property type="term" value="F:zinc ion binding"/>
    <property type="evidence" value="ECO:0007669"/>
    <property type="project" value="UniProtKB-KW"/>
</dbReference>
<dbReference type="EMBL" id="KK914309">
    <property type="protein sequence ID" value="KDP42208.1"/>
    <property type="molecule type" value="Genomic_DNA"/>
</dbReference>
<keyword evidence="5" id="KW-0805">Transcription regulation</keyword>
<dbReference type="InterPro" id="IPR013087">
    <property type="entry name" value="Znf_C2H2_type"/>
</dbReference>
<keyword evidence="4" id="KW-0862">Zinc</keyword>
<name>A0A067L4U8_JATCU</name>
<dbReference type="Proteomes" id="UP000027138">
    <property type="component" value="Unassembled WGS sequence"/>
</dbReference>
<dbReference type="Pfam" id="PF13912">
    <property type="entry name" value="zf-C2H2_6"/>
    <property type="match status" value="1"/>
</dbReference>
<dbReference type="PANTHER" id="PTHR45801:SF111">
    <property type="entry name" value="C2H2 AND C2HC ZINC FINGERS SUPERFAMILY PROTEIN"/>
    <property type="match status" value="1"/>
</dbReference>
<keyword evidence="2" id="KW-0479">Metal-binding</keyword>
<feature type="domain" description="C2H2-type" evidence="10">
    <location>
        <begin position="40"/>
        <end position="67"/>
    </location>
</feature>
<feature type="region of interest" description="Disordered" evidence="9">
    <location>
        <begin position="125"/>
        <end position="174"/>
    </location>
</feature>
<feature type="region of interest" description="Disordered" evidence="9">
    <location>
        <begin position="1"/>
        <end position="36"/>
    </location>
</feature>
<evidence type="ECO:0000313" key="11">
    <source>
        <dbReference type="EMBL" id="KDP42208.1"/>
    </source>
</evidence>
<dbReference type="PANTHER" id="PTHR45801">
    <property type="entry name" value="OS07G0101800 PROTEIN"/>
    <property type="match status" value="1"/>
</dbReference>
<evidence type="ECO:0000256" key="2">
    <source>
        <dbReference type="ARBA" id="ARBA00022723"/>
    </source>
</evidence>
<keyword evidence="7" id="KW-0539">Nucleus</keyword>
<dbReference type="SUPFAM" id="SSF57667">
    <property type="entry name" value="beta-beta-alpha zinc fingers"/>
    <property type="match status" value="1"/>
</dbReference>
<dbReference type="OrthoDB" id="780709at2759"/>
<keyword evidence="3 8" id="KW-0863">Zinc-finger</keyword>
<comment type="subcellular location">
    <subcellularLocation>
        <location evidence="1">Nucleus</location>
    </subcellularLocation>
</comment>
<dbReference type="STRING" id="180498.A0A067L4U8"/>
<dbReference type="InterPro" id="IPR036236">
    <property type="entry name" value="Znf_C2H2_sf"/>
</dbReference>
<dbReference type="GO" id="GO:0005634">
    <property type="term" value="C:nucleus"/>
    <property type="evidence" value="ECO:0007669"/>
    <property type="project" value="UniProtKB-SubCell"/>
</dbReference>
<dbReference type="PROSITE" id="PS00028">
    <property type="entry name" value="ZINC_FINGER_C2H2_1"/>
    <property type="match status" value="1"/>
</dbReference>
<keyword evidence="12" id="KW-1185">Reference proteome</keyword>
<evidence type="ECO:0000256" key="4">
    <source>
        <dbReference type="ARBA" id="ARBA00022833"/>
    </source>
</evidence>
<dbReference type="Gene3D" id="3.30.160.60">
    <property type="entry name" value="Classic Zinc Finger"/>
    <property type="match status" value="1"/>
</dbReference>
<dbReference type="InterPro" id="IPR052426">
    <property type="entry name" value="Plant_dev_regulator"/>
</dbReference>
<dbReference type="PROSITE" id="PS50157">
    <property type="entry name" value="ZINC_FINGER_C2H2_2"/>
    <property type="match status" value="1"/>
</dbReference>
<gene>
    <name evidence="11" type="ORF">JCGZ_02938</name>
</gene>
<dbReference type="AlphaFoldDB" id="A0A067L4U8"/>
<keyword evidence="6" id="KW-0804">Transcription</keyword>
<evidence type="ECO:0000256" key="1">
    <source>
        <dbReference type="ARBA" id="ARBA00004123"/>
    </source>
</evidence>
<sequence>MDATEKPNKGNPSSLPLSPMDATEKPNQENPGGESQVRSYECTFCNRGFANSQALGGHMNIHRKDKAQLKQHSIDYYRQLCIEIPKNTVSPSFPPYPSMADFNKSSQNLYSSINWAWFHNPQQPQLLQGQKSGSGGEMGSPSSPVPKVDLELRLGPEPQGSSSPPPATDKKRFF</sequence>
<evidence type="ECO:0000256" key="8">
    <source>
        <dbReference type="PROSITE-ProRule" id="PRU00042"/>
    </source>
</evidence>
<reference evidence="11 12" key="1">
    <citation type="journal article" date="2014" name="PLoS ONE">
        <title>Global Analysis of Gene Expression Profiles in Physic Nut (Jatropha curcas L.) Seedlings Exposed to Salt Stress.</title>
        <authorList>
            <person name="Zhang L."/>
            <person name="Zhang C."/>
            <person name="Wu P."/>
            <person name="Chen Y."/>
            <person name="Li M."/>
            <person name="Jiang H."/>
            <person name="Wu G."/>
        </authorList>
    </citation>
    <scope>NUCLEOTIDE SEQUENCE [LARGE SCALE GENOMIC DNA]</scope>
    <source>
        <strain evidence="12">cv. GZQX0401</strain>
        <tissue evidence="11">Young leaves</tissue>
    </source>
</reference>
<evidence type="ECO:0000259" key="10">
    <source>
        <dbReference type="PROSITE" id="PS50157"/>
    </source>
</evidence>
<organism evidence="11 12">
    <name type="scientific">Jatropha curcas</name>
    <name type="common">Barbados nut</name>
    <dbReference type="NCBI Taxonomy" id="180498"/>
    <lineage>
        <taxon>Eukaryota</taxon>
        <taxon>Viridiplantae</taxon>
        <taxon>Streptophyta</taxon>
        <taxon>Embryophyta</taxon>
        <taxon>Tracheophyta</taxon>
        <taxon>Spermatophyta</taxon>
        <taxon>Magnoliopsida</taxon>
        <taxon>eudicotyledons</taxon>
        <taxon>Gunneridae</taxon>
        <taxon>Pentapetalae</taxon>
        <taxon>rosids</taxon>
        <taxon>fabids</taxon>
        <taxon>Malpighiales</taxon>
        <taxon>Euphorbiaceae</taxon>
        <taxon>Crotonoideae</taxon>
        <taxon>Jatropheae</taxon>
        <taxon>Jatropha</taxon>
    </lineage>
</organism>
<evidence type="ECO:0000256" key="7">
    <source>
        <dbReference type="ARBA" id="ARBA00023242"/>
    </source>
</evidence>